<proteinExistence type="predicted"/>
<dbReference type="EMBL" id="JADEYP010000001">
    <property type="protein sequence ID" value="MCA5003584.1"/>
    <property type="molecule type" value="Genomic_DNA"/>
</dbReference>
<gene>
    <name evidence="2" type="ORF">IPZ78_00300</name>
</gene>
<accession>A0ABS7Z489</accession>
<dbReference type="InterPro" id="IPR025438">
    <property type="entry name" value="DUF4180"/>
</dbReference>
<sequence length="116" mass="13501">MKIIAHNYKDKKLAEVISDEILIQNIDDALVLLGDLYYQGYDLIVVDESNLTPQFFNLKTKLAGEILQKFTQYQMRLVIVGDFKKYNSNSLQDFIYESNKGTQVNFVQNKNKFIEP</sequence>
<evidence type="ECO:0000313" key="2">
    <source>
        <dbReference type="EMBL" id="MCA5003584.1"/>
    </source>
</evidence>
<protein>
    <submittedName>
        <fullName evidence="2">DUF4180 domain-containing protein</fullName>
    </submittedName>
</protein>
<name>A0ABS7Z489_9SPHI</name>
<organism evidence="2 3">
    <name type="scientific">Sphingobacterium bovistauri</name>
    <dbReference type="NCBI Taxonomy" id="2781959"/>
    <lineage>
        <taxon>Bacteria</taxon>
        <taxon>Pseudomonadati</taxon>
        <taxon>Bacteroidota</taxon>
        <taxon>Sphingobacteriia</taxon>
        <taxon>Sphingobacteriales</taxon>
        <taxon>Sphingobacteriaceae</taxon>
        <taxon>Sphingobacterium</taxon>
    </lineage>
</organism>
<comment type="caution">
    <text evidence="2">The sequence shown here is derived from an EMBL/GenBank/DDBJ whole genome shotgun (WGS) entry which is preliminary data.</text>
</comment>
<dbReference type="Proteomes" id="UP001165302">
    <property type="component" value="Unassembled WGS sequence"/>
</dbReference>
<evidence type="ECO:0000313" key="3">
    <source>
        <dbReference type="Proteomes" id="UP001165302"/>
    </source>
</evidence>
<reference evidence="2" key="1">
    <citation type="submission" date="2020-10" db="EMBL/GenBank/DDBJ databases">
        <authorList>
            <person name="Lu T."/>
            <person name="Wang Q."/>
            <person name="Han X."/>
        </authorList>
    </citation>
    <scope>NUCLEOTIDE SEQUENCE</scope>
    <source>
        <strain evidence="2">WQ 366</strain>
    </source>
</reference>
<dbReference type="Pfam" id="PF13788">
    <property type="entry name" value="DUF4180"/>
    <property type="match status" value="1"/>
</dbReference>
<feature type="domain" description="DUF4180" evidence="1">
    <location>
        <begin position="10"/>
        <end position="113"/>
    </location>
</feature>
<evidence type="ECO:0000259" key="1">
    <source>
        <dbReference type="Pfam" id="PF13788"/>
    </source>
</evidence>
<dbReference type="RefSeq" id="WP_225550910.1">
    <property type="nucleotide sequence ID" value="NZ_JADEYP010000001.1"/>
</dbReference>
<keyword evidence="3" id="KW-1185">Reference proteome</keyword>